<evidence type="ECO:0000256" key="10">
    <source>
        <dbReference type="ARBA" id="ARBA00022984"/>
    </source>
</evidence>
<dbReference type="Proteomes" id="UP000760480">
    <property type="component" value="Unassembled WGS sequence"/>
</dbReference>
<proteinExistence type="inferred from homology"/>
<dbReference type="PRINTS" id="PR00725">
    <property type="entry name" value="DADACBPTASE1"/>
</dbReference>
<comment type="pathway">
    <text evidence="2">Cell wall biogenesis; peptidoglycan biosynthesis.</text>
</comment>
<dbReference type="InterPro" id="IPR012907">
    <property type="entry name" value="Peptidase_S11_C"/>
</dbReference>
<dbReference type="PANTHER" id="PTHR21581:SF6">
    <property type="entry name" value="TRAFFICKING PROTEIN PARTICLE COMPLEX SUBUNIT 12"/>
    <property type="match status" value="1"/>
</dbReference>
<reference evidence="15 16" key="1">
    <citation type="submission" date="2019-03" db="EMBL/GenBank/DDBJ databases">
        <title>Metabolic reconstructions from genomes of highly enriched 'Candidatus Accumulibacter' and 'Candidatus Competibacter' bioreactor populations.</title>
        <authorList>
            <person name="Annavajhala M.K."/>
            <person name="Welles L."/>
            <person name="Abbas B."/>
            <person name="Sorokin D."/>
            <person name="Park H."/>
            <person name="Van Loosdrecht M."/>
            <person name="Chandran K."/>
        </authorList>
    </citation>
    <scope>NUCLEOTIDE SEQUENCE [LARGE SCALE GENOMIC DNA]</scope>
    <source>
        <strain evidence="15 16">SBR_G</strain>
    </source>
</reference>
<dbReference type="SUPFAM" id="SSF69189">
    <property type="entry name" value="Penicillin-binding protein associated domain"/>
    <property type="match status" value="1"/>
</dbReference>
<keyword evidence="8" id="KW-0378">Hydrolase</keyword>
<keyword evidence="7" id="KW-0732">Signal</keyword>
<evidence type="ECO:0000256" key="13">
    <source>
        <dbReference type="RuleBase" id="RU004016"/>
    </source>
</evidence>
<feature type="domain" description="Peptidase S11 D-Ala-D-Ala carboxypeptidase A C-terminal" evidence="14">
    <location>
        <begin position="276"/>
        <end position="366"/>
    </location>
</feature>
<evidence type="ECO:0000313" key="16">
    <source>
        <dbReference type="Proteomes" id="UP000760480"/>
    </source>
</evidence>
<evidence type="ECO:0000256" key="11">
    <source>
        <dbReference type="ARBA" id="ARBA00023316"/>
    </source>
</evidence>
<organism evidence="15 16">
    <name type="scientific">Candidatus Competibacter phosphatis</name>
    <dbReference type="NCBI Taxonomy" id="221280"/>
    <lineage>
        <taxon>Bacteria</taxon>
        <taxon>Pseudomonadati</taxon>
        <taxon>Pseudomonadota</taxon>
        <taxon>Gammaproteobacteria</taxon>
        <taxon>Candidatus Competibacteraceae</taxon>
        <taxon>Candidatus Competibacter</taxon>
    </lineage>
</organism>
<keyword evidence="6" id="KW-0645">Protease</keyword>
<evidence type="ECO:0000256" key="2">
    <source>
        <dbReference type="ARBA" id="ARBA00004752"/>
    </source>
</evidence>
<evidence type="ECO:0000256" key="1">
    <source>
        <dbReference type="ARBA" id="ARBA00003217"/>
    </source>
</evidence>
<dbReference type="GO" id="GO:0004180">
    <property type="term" value="F:carboxypeptidase activity"/>
    <property type="evidence" value="ECO:0007669"/>
    <property type="project" value="UniProtKB-KW"/>
</dbReference>
<evidence type="ECO:0000313" key="15">
    <source>
        <dbReference type="EMBL" id="NMQ19045.1"/>
    </source>
</evidence>
<dbReference type="Gene3D" id="3.40.710.10">
    <property type="entry name" value="DD-peptidase/beta-lactamase superfamily"/>
    <property type="match status" value="1"/>
</dbReference>
<keyword evidence="9" id="KW-0133">Cell shape</keyword>
<evidence type="ECO:0000256" key="9">
    <source>
        <dbReference type="ARBA" id="ARBA00022960"/>
    </source>
</evidence>
<accession>A0ABX1TI32</accession>
<dbReference type="InterPro" id="IPR018044">
    <property type="entry name" value="Peptidase_S11"/>
</dbReference>
<evidence type="ECO:0000256" key="12">
    <source>
        <dbReference type="ARBA" id="ARBA00034000"/>
    </source>
</evidence>
<gene>
    <name evidence="15" type="ORF">E4P82_07405</name>
</gene>
<evidence type="ECO:0000256" key="7">
    <source>
        <dbReference type="ARBA" id="ARBA00022729"/>
    </source>
</evidence>
<keyword evidence="5 15" id="KW-0121">Carboxypeptidase</keyword>
<dbReference type="InterPro" id="IPR037167">
    <property type="entry name" value="Peptidase_S11_C_sf"/>
</dbReference>
<dbReference type="InterPro" id="IPR001967">
    <property type="entry name" value="Peptidase_S11_N"/>
</dbReference>
<evidence type="ECO:0000256" key="6">
    <source>
        <dbReference type="ARBA" id="ARBA00022670"/>
    </source>
</evidence>
<keyword evidence="11" id="KW-0961">Cell wall biogenesis/degradation</keyword>
<comment type="caution">
    <text evidence="15">The sequence shown here is derived from an EMBL/GenBank/DDBJ whole genome shotgun (WGS) entry which is preliminary data.</text>
</comment>
<evidence type="ECO:0000256" key="4">
    <source>
        <dbReference type="ARBA" id="ARBA00012448"/>
    </source>
</evidence>
<dbReference type="Pfam" id="PF00768">
    <property type="entry name" value="Peptidase_S11"/>
    <property type="match status" value="1"/>
</dbReference>
<dbReference type="EC" id="3.4.16.4" evidence="4"/>
<evidence type="ECO:0000259" key="14">
    <source>
        <dbReference type="SMART" id="SM00936"/>
    </source>
</evidence>
<dbReference type="InterPro" id="IPR012338">
    <property type="entry name" value="Beta-lactam/transpept-like"/>
</dbReference>
<dbReference type="Gene3D" id="2.60.410.10">
    <property type="entry name" value="D-Ala-D-Ala carboxypeptidase, C-terminal domain"/>
    <property type="match status" value="1"/>
</dbReference>
<evidence type="ECO:0000256" key="8">
    <source>
        <dbReference type="ARBA" id="ARBA00022801"/>
    </source>
</evidence>
<comment type="similarity">
    <text evidence="3 13">Belongs to the peptidase S11 family.</text>
</comment>
<sequence>MCFVLCRYHWCWRLLSCVPVGPPSAPKPYRPRRKSRYGGYLLMDYQSGNVLADLKGEERMEPASITKLMTGYVVYKALKSGKIHHDDQVTISEKAWRTGGSKMFVKVGSQVSVEDLLMGMDVQSGNDATVALAEHVAGSEETFVQLMNEQAAQLGMTSSHFTNAPGLPDPNHYMSALDIAVLTRALIRDFPEQYARYSVRSFKYNNIEQQNRNRLLATDSSVDGVKTGHTDSAGYCLVSSAKRNDTRLIGVVLGATKERDRFVASQALLNYGFSFFESRKLYDANTPIVTARIWKGQENELPLGVTQPLYVTVPKGQAPQVSTTTTVQPTIIAPAQKDQAFGDIVVKLGEQEVSKTPLVALQEVPESGWFGRMIDSILLFFYSLFN</sequence>
<dbReference type="SUPFAM" id="SSF56601">
    <property type="entry name" value="beta-lactamase/transpeptidase-like"/>
    <property type="match status" value="1"/>
</dbReference>
<comment type="function">
    <text evidence="1">Removes C-terminal D-alanyl residues from sugar-peptide cell wall precursors.</text>
</comment>
<dbReference type="Pfam" id="PF07943">
    <property type="entry name" value="PBP5_C"/>
    <property type="match status" value="1"/>
</dbReference>
<dbReference type="EMBL" id="SPMZ01000019">
    <property type="protein sequence ID" value="NMQ19045.1"/>
    <property type="molecule type" value="Genomic_DNA"/>
</dbReference>
<comment type="catalytic activity">
    <reaction evidence="12">
        <text>Preferential cleavage: (Ac)2-L-Lys-D-Ala-|-D-Ala. Also transpeptidation of peptidyl-alanyl moieties that are N-acyl substituents of D-alanine.</text>
        <dbReference type="EC" id="3.4.16.4"/>
    </reaction>
</comment>
<dbReference type="InterPro" id="IPR015956">
    <property type="entry name" value="Peniciliin-bd_prot_C_sf"/>
</dbReference>
<evidence type="ECO:0000256" key="5">
    <source>
        <dbReference type="ARBA" id="ARBA00022645"/>
    </source>
</evidence>
<dbReference type="SMART" id="SM00936">
    <property type="entry name" value="PBP5_C"/>
    <property type="match status" value="1"/>
</dbReference>
<keyword evidence="16" id="KW-1185">Reference proteome</keyword>
<evidence type="ECO:0000256" key="3">
    <source>
        <dbReference type="ARBA" id="ARBA00007164"/>
    </source>
</evidence>
<protein>
    <recommendedName>
        <fullName evidence="4">serine-type D-Ala-D-Ala carboxypeptidase</fullName>
        <ecNumber evidence="4">3.4.16.4</ecNumber>
    </recommendedName>
</protein>
<dbReference type="PANTHER" id="PTHR21581">
    <property type="entry name" value="D-ALANYL-D-ALANINE CARBOXYPEPTIDASE"/>
    <property type="match status" value="1"/>
</dbReference>
<keyword evidence="10" id="KW-0573">Peptidoglycan synthesis</keyword>
<name>A0ABX1TI32_9GAMM</name>